<organism evidence="1">
    <name type="scientific">marine sediment metagenome</name>
    <dbReference type="NCBI Taxonomy" id="412755"/>
    <lineage>
        <taxon>unclassified sequences</taxon>
        <taxon>metagenomes</taxon>
        <taxon>ecological metagenomes</taxon>
    </lineage>
</organism>
<comment type="caution">
    <text evidence="1">The sequence shown here is derived from an EMBL/GenBank/DDBJ whole genome shotgun (WGS) entry which is preliminary data.</text>
</comment>
<reference evidence="1" key="1">
    <citation type="journal article" date="2015" name="Nature">
        <title>Complex archaea that bridge the gap between prokaryotes and eukaryotes.</title>
        <authorList>
            <person name="Spang A."/>
            <person name="Saw J.H."/>
            <person name="Jorgensen S.L."/>
            <person name="Zaremba-Niedzwiedzka K."/>
            <person name="Martijn J."/>
            <person name="Lind A.E."/>
            <person name="van Eijk R."/>
            <person name="Schleper C."/>
            <person name="Guy L."/>
            <person name="Ettema T.J."/>
        </authorList>
    </citation>
    <scope>NUCLEOTIDE SEQUENCE</scope>
</reference>
<feature type="non-terminal residue" evidence="1">
    <location>
        <position position="1"/>
    </location>
</feature>
<accession>A0A0F8Y527</accession>
<gene>
    <name evidence="1" type="ORF">LCGC14_3136690</name>
</gene>
<sequence length="62" mass="7551">PMYMSGHGIDIDLFYEWMEKGYIKEVQKKEFTESDMIGFHYWAGSIKEEEAKEHFNDWKKLK</sequence>
<proteinExistence type="predicted"/>
<protein>
    <submittedName>
        <fullName evidence="1">Uncharacterized protein</fullName>
    </submittedName>
</protein>
<dbReference type="AlphaFoldDB" id="A0A0F8Y527"/>
<dbReference type="EMBL" id="LAZR01068632">
    <property type="protein sequence ID" value="KKK49274.1"/>
    <property type="molecule type" value="Genomic_DNA"/>
</dbReference>
<name>A0A0F8Y527_9ZZZZ</name>
<evidence type="ECO:0000313" key="1">
    <source>
        <dbReference type="EMBL" id="KKK49274.1"/>
    </source>
</evidence>